<feature type="domain" description="ABC-type glycine betaine transport system substrate-binding" evidence="1">
    <location>
        <begin position="24"/>
        <end position="269"/>
    </location>
</feature>
<protein>
    <submittedName>
        <fullName evidence="2">L-proline glycine betaine binding ABC transporter protein ProX</fullName>
    </submittedName>
</protein>
<organism evidence="2">
    <name type="scientific">uncultured Rubrobacteraceae bacterium</name>
    <dbReference type="NCBI Taxonomy" id="349277"/>
    <lineage>
        <taxon>Bacteria</taxon>
        <taxon>Bacillati</taxon>
        <taxon>Actinomycetota</taxon>
        <taxon>Rubrobacteria</taxon>
        <taxon>Rubrobacterales</taxon>
        <taxon>Rubrobacteraceae</taxon>
        <taxon>environmental samples</taxon>
    </lineage>
</organism>
<dbReference type="Pfam" id="PF04069">
    <property type="entry name" value="OpuAC"/>
    <property type="match status" value="1"/>
</dbReference>
<reference evidence="2" key="1">
    <citation type="submission" date="2020-02" db="EMBL/GenBank/DDBJ databases">
        <authorList>
            <person name="Meier V. D."/>
        </authorList>
    </citation>
    <scope>NUCLEOTIDE SEQUENCE</scope>
    <source>
        <strain evidence="2">AVDCRST_MAG02</strain>
    </source>
</reference>
<dbReference type="GO" id="GO:0022857">
    <property type="term" value="F:transmembrane transporter activity"/>
    <property type="evidence" value="ECO:0007669"/>
    <property type="project" value="InterPro"/>
</dbReference>
<dbReference type="Gene3D" id="3.40.190.10">
    <property type="entry name" value="Periplasmic binding protein-like II"/>
    <property type="match status" value="1"/>
</dbReference>
<dbReference type="EMBL" id="CADCVH010000111">
    <property type="protein sequence ID" value="CAA9475390.1"/>
    <property type="molecule type" value="Genomic_DNA"/>
</dbReference>
<dbReference type="InterPro" id="IPR007210">
    <property type="entry name" value="ABC_Gly_betaine_transp_sub-bd"/>
</dbReference>
<name>A0A6J4RUB4_9ACTN</name>
<gene>
    <name evidence="2" type="ORF">AVDCRST_MAG02-4079</name>
</gene>
<dbReference type="Gene3D" id="3.40.190.100">
    <property type="entry name" value="Glycine betaine-binding periplasmic protein, domain 2"/>
    <property type="match status" value="1"/>
</dbReference>
<proteinExistence type="predicted"/>
<sequence length="288" mass="31596">MLVGLALGALGLVSAGCGSGGPGQITLGYLTWDENIAVSNLTKVLLEGDLGYENVELKRASDVGPVYKMVGSSEADAFQDAWMPNQRGILAEVEGDVELLDPWFKGTTRFSVATPAYMDISSLDQLNSTGAEYIIGIEEGTPMMKKLPEDAIPAYSLEQKLVQADTEAMLAEVEKRYRNREEFAFVAWSPHWMNEAYDFDYLEDPKDALGSLTEPSDVTTLVRGDLAEEDPVAYALMDRLELTEAQVYELQNEIEAAGEPVEGAKTWLADNRDVVEPWVEAAEKAREG</sequence>
<accession>A0A6J4RUB4</accession>
<dbReference type="SUPFAM" id="SSF53850">
    <property type="entry name" value="Periplasmic binding protein-like II"/>
    <property type="match status" value="1"/>
</dbReference>
<dbReference type="CDD" id="cd13639">
    <property type="entry name" value="PBP2_OpuAC_like"/>
    <property type="match status" value="1"/>
</dbReference>
<evidence type="ECO:0000313" key="2">
    <source>
        <dbReference type="EMBL" id="CAA9475390.1"/>
    </source>
</evidence>
<dbReference type="GO" id="GO:0043190">
    <property type="term" value="C:ATP-binding cassette (ABC) transporter complex"/>
    <property type="evidence" value="ECO:0007669"/>
    <property type="project" value="InterPro"/>
</dbReference>
<evidence type="ECO:0000259" key="1">
    <source>
        <dbReference type="Pfam" id="PF04069"/>
    </source>
</evidence>
<dbReference type="AlphaFoldDB" id="A0A6J4RUB4"/>